<dbReference type="PRINTS" id="PR00095">
    <property type="entry name" value="ANTSNTHASEI"/>
</dbReference>
<keyword evidence="3" id="KW-1185">Reference proteome</keyword>
<sequence>MRGLTAAAGPPGVPARCRAHATPVARLEWRPGDPVAVGQTSADLVEFFLREHGLPVSDLGAAESGVDLRHGPGDVCGAALYVSAAAGATLAGASPGRPTPVPEVPEIAAIVYAHSEYSFTQSSDLGSQSAVGPARFALDPWVPSWSEADHAEAVAAVRDAIAVGDVYQVNVVGHSAAAYAGDPVPALARLAGLRGAHYGGLIGGEGWAVACASPETLVRVRAGIAQTRPIKGTAKATEEGRAQLLASAKERAEHIMIVDLERNDLAHVARIGSVRVEELFALKHWGDLWQAESTVTARLRPGVGLAELLRAVCPGGSVTGAPKLAALAQIARLEPVGRGASMGALGWVGRDGLDLGLTIRTVAATPTHLHLWAGGGITWGSDPAAEVAEAAAKAAPIKALLGAA</sequence>
<feature type="domain" description="Chorismate-utilising enzyme C-terminal" evidence="1">
    <location>
        <begin position="147"/>
        <end position="393"/>
    </location>
</feature>
<dbReference type="InterPro" id="IPR005801">
    <property type="entry name" value="ADC_synthase"/>
</dbReference>
<protein>
    <submittedName>
        <fullName evidence="2">Chorismate-binding protein</fullName>
    </submittedName>
</protein>
<dbReference type="PANTHER" id="PTHR11236:SF50">
    <property type="entry name" value="AMINODEOXYCHORISMATE SYNTHASE COMPONENT 1"/>
    <property type="match status" value="1"/>
</dbReference>
<dbReference type="EMBL" id="JBHSAY010000013">
    <property type="protein sequence ID" value="MFC4133677.1"/>
    <property type="molecule type" value="Genomic_DNA"/>
</dbReference>
<dbReference type="PANTHER" id="PTHR11236">
    <property type="entry name" value="AMINOBENZOATE/ANTHRANILATE SYNTHASE"/>
    <property type="match status" value="1"/>
</dbReference>
<proteinExistence type="predicted"/>
<evidence type="ECO:0000259" key="1">
    <source>
        <dbReference type="Pfam" id="PF00425"/>
    </source>
</evidence>
<dbReference type="InterPro" id="IPR019999">
    <property type="entry name" value="Anth_synth_I-like"/>
</dbReference>
<dbReference type="Pfam" id="PF00425">
    <property type="entry name" value="Chorismate_bind"/>
    <property type="match status" value="1"/>
</dbReference>
<comment type="caution">
    <text evidence="2">The sequence shown here is derived from an EMBL/GenBank/DDBJ whole genome shotgun (WGS) entry which is preliminary data.</text>
</comment>
<evidence type="ECO:0000313" key="3">
    <source>
        <dbReference type="Proteomes" id="UP001595816"/>
    </source>
</evidence>
<organism evidence="2 3">
    <name type="scientific">Hamadaea flava</name>
    <dbReference type="NCBI Taxonomy" id="1742688"/>
    <lineage>
        <taxon>Bacteria</taxon>
        <taxon>Bacillati</taxon>
        <taxon>Actinomycetota</taxon>
        <taxon>Actinomycetes</taxon>
        <taxon>Micromonosporales</taxon>
        <taxon>Micromonosporaceae</taxon>
        <taxon>Hamadaea</taxon>
    </lineage>
</organism>
<dbReference type="SUPFAM" id="SSF56322">
    <property type="entry name" value="ADC synthase"/>
    <property type="match status" value="1"/>
</dbReference>
<dbReference type="Gene3D" id="3.60.120.10">
    <property type="entry name" value="Anthranilate synthase"/>
    <property type="match status" value="1"/>
</dbReference>
<accession>A0ABV8LTG4</accession>
<reference evidence="3" key="1">
    <citation type="journal article" date="2019" name="Int. J. Syst. Evol. Microbiol.">
        <title>The Global Catalogue of Microorganisms (GCM) 10K type strain sequencing project: providing services to taxonomists for standard genome sequencing and annotation.</title>
        <authorList>
            <consortium name="The Broad Institute Genomics Platform"/>
            <consortium name="The Broad Institute Genome Sequencing Center for Infectious Disease"/>
            <person name="Wu L."/>
            <person name="Ma J."/>
        </authorList>
    </citation>
    <scope>NUCLEOTIDE SEQUENCE [LARGE SCALE GENOMIC DNA]</scope>
    <source>
        <strain evidence="3">CGMCC 4.7289</strain>
    </source>
</reference>
<dbReference type="Proteomes" id="UP001595816">
    <property type="component" value="Unassembled WGS sequence"/>
</dbReference>
<gene>
    <name evidence="2" type="ORF">ACFOZ4_23960</name>
</gene>
<dbReference type="RefSeq" id="WP_253750620.1">
    <property type="nucleotide sequence ID" value="NZ_JAMZDZ010000001.1"/>
</dbReference>
<evidence type="ECO:0000313" key="2">
    <source>
        <dbReference type="EMBL" id="MFC4133677.1"/>
    </source>
</evidence>
<dbReference type="InterPro" id="IPR015890">
    <property type="entry name" value="Chorismate_C"/>
</dbReference>
<name>A0ABV8LTG4_9ACTN</name>